<gene>
    <name evidence="1" type="ORF">AYBTSS11_LOCUS90</name>
</gene>
<reference evidence="1" key="1">
    <citation type="submission" date="2023-10" db="EMBL/GenBank/DDBJ databases">
        <authorList>
            <person name="Domelevo Entfellner J.-B."/>
        </authorList>
    </citation>
    <scope>NUCLEOTIDE SEQUENCE</scope>
</reference>
<sequence length="162" mass="17319">MCLCVCRLQSHPSSSPHLSDLPPCSLLPHSLLRVPCVCCSAFPAPRPLLCDHWSTTNASTFATFAFVASATAASASAEIDLNLFIKCVKLGETPPNFPIGFLEYPLKQTKLVTFASSSNVPLVIVLNLPSTAPKVIVIFEAEPSAIIDTPSSHETSPQRISN</sequence>
<accession>A0AA86RKC6</accession>
<keyword evidence="2" id="KW-1185">Reference proteome</keyword>
<protein>
    <submittedName>
        <fullName evidence="1">Uncharacterized protein</fullName>
    </submittedName>
</protein>
<evidence type="ECO:0000313" key="2">
    <source>
        <dbReference type="Proteomes" id="UP001189624"/>
    </source>
</evidence>
<proteinExistence type="predicted"/>
<dbReference type="Gramene" id="rna-AYBTSS11_LOCUS90">
    <property type="protein sequence ID" value="CAJ1781172.1"/>
    <property type="gene ID" value="gene-AYBTSS11_LOCUS90"/>
</dbReference>
<organism evidence="1 2">
    <name type="scientific">Sphenostylis stenocarpa</name>
    <dbReference type="NCBI Taxonomy" id="92480"/>
    <lineage>
        <taxon>Eukaryota</taxon>
        <taxon>Viridiplantae</taxon>
        <taxon>Streptophyta</taxon>
        <taxon>Embryophyta</taxon>
        <taxon>Tracheophyta</taxon>
        <taxon>Spermatophyta</taxon>
        <taxon>Magnoliopsida</taxon>
        <taxon>eudicotyledons</taxon>
        <taxon>Gunneridae</taxon>
        <taxon>Pentapetalae</taxon>
        <taxon>rosids</taxon>
        <taxon>fabids</taxon>
        <taxon>Fabales</taxon>
        <taxon>Fabaceae</taxon>
        <taxon>Papilionoideae</taxon>
        <taxon>50 kb inversion clade</taxon>
        <taxon>NPAAA clade</taxon>
        <taxon>indigoferoid/millettioid clade</taxon>
        <taxon>Phaseoleae</taxon>
        <taxon>Sphenostylis</taxon>
    </lineage>
</organism>
<dbReference type="AlphaFoldDB" id="A0AA86RKC6"/>
<evidence type="ECO:0000313" key="1">
    <source>
        <dbReference type="EMBL" id="CAJ1781172.1"/>
    </source>
</evidence>
<name>A0AA86RKC6_9FABA</name>
<dbReference type="EMBL" id="OY731398">
    <property type="protein sequence ID" value="CAJ1781172.1"/>
    <property type="molecule type" value="Genomic_DNA"/>
</dbReference>
<dbReference type="Proteomes" id="UP001189624">
    <property type="component" value="Chromosome 1"/>
</dbReference>